<gene>
    <name evidence="1" type="ORF">T260_11550</name>
</gene>
<evidence type="ECO:0000313" key="1">
    <source>
        <dbReference type="EMBL" id="ESU71796.1"/>
    </source>
</evidence>
<reference evidence="1 2" key="1">
    <citation type="journal article" date="2014" name="Genome Announc.">
        <title>Draft Genome Sequence of Geobacillus thermopakistaniensis Strain MAS1.</title>
        <authorList>
            <person name="Siddiqui M.A."/>
            <person name="Rashid N."/>
            <person name="Ayyampalayam S."/>
            <person name="Whitman W.B."/>
        </authorList>
    </citation>
    <scope>NUCLEOTIDE SEQUENCE [LARGE SCALE GENOMIC DNA]</scope>
    <source>
        <strain evidence="1 2">MAS1</strain>
    </source>
</reference>
<dbReference type="AlphaFoldDB" id="A0A7U9JA87"/>
<comment type="caution">
    <text evidence="1">The sequence shown here is derived from an EMBL/GenBank/DDBJ whole genome shotgun (WGS) entry which is preliminary data.</text>
</comment>
<accession>A0A7U9JA87</accession>
<keyword evidence="2" id="KW-1185">Reference proteome</keyword>
<dbReference type="EMBL" id="AYSF01000056">
    <property type="protein sequence ID" value="ESU71796.1"/>
    <property type="molecule type" value="Genomic_DNA"/>
</dbReference>
<evidence type="ECO:0000313" key="2">
    <source>
        <dbReference type="Proteomes" id="UP000018339"/>
    </source>
</evidence>
<sequence length="46" mass="5300">MMYVFFMDMPNEKGLPPKEDNLPFGKQPLFAMIGKPVCKISVIFHL</sequence>
<name>A0A7U9JA87_GEOTM</name>
<proteinExistence type="predicted"/>
<dbReference type="Proteomes" id="UP000018339">
    <property type="component" value="Unassembled WGS sequence"/>
</dbReference>
<organism evidence="1 2">
    <name type="scientific">Geobacillus thermopakistaniensis (strain MAS1)</name>
    <dbReference type="NCBI Taxonomy" id="1408282"/>
    <lineage>
        <taxon>Bacteria</taxon>
        <taxon>Bacillati</taxon>
        <taxon>Bacillota</taxon>
        <taxon>Bacilli</taxon>
        <taxon>Bacillales</taxon>
        <taxon>Anoxybacillaceae</taxon>
        <taxon>Geobacillus</taxon>
    </lineage>
</organism>
<protein>
    <submittedName>
        <fullName evidence="1">Uncharacterized protein</fullName>
    </submittedName>
</protein>